<accession>A0ABP8D631</accession>
<name>A0ABP8D631_9ACTN</name>
<evidence type="ECO:0008006" key="3">
    <source>
        <dbReference type="Google" id="ProtNLM"/>
    </source>
</evidence>
<protein>
    <recommendedName>
        <fullName evidence="3">HNH endonuclease</fullName>
    </recommendedName>
</protein>
<evidence type="ECO:0000313" key="1">
    <source>
        <dbReference type="EMBL" id="GAA4248233.1"/>
    </source>
</evidence>
<dbReference type="Proteomes" id="UP001500620">
    <property type="component" value="Unassembled WGS sequence"/>
</dbReference>
<evidence type="ECO:0000313" key="2">
    <source>
        <dbReference type="Proteomes" id="UP001500620"/>
    </source>
</evidence>
<gene>
    <name evidence="1" type="ORF">GCM10022255_027400</name>
</gene>
<keyword evidence="2" id="KW-1185">Reference proteome</keyword>
<proteinExistence type="predicted"/>
<reference evidence="2" key="1">
    <citation type="journal article" date="2019" name="Int. J. Syst. Evol. Microbiol.">
        <title>The Global Catalogue of Microorganisms (GCM) 10K type strain sequencing project: providing services to taxonomists for standard genome sequencing and annotation.</title>
        <authorList>
            <consortium name="The Broad Institute Genomics Platform"/>
            <consortium name="The Broad Institute Genome Sequencing Center for Infectious Disease"/>
            <person name="Wu L."/>
            <person name="Ma J."/>
        </authorList>
    </citation>
    <scope>NUCLEOTIDE SEQUENCE [LARGE SCALE GENOMIC DNA]</scope>
    <source>
        <strain evidence="2">JCM 17441</strain>
    </source>
</reference>
<dbReference type="EMBL" id="BAABAT010000005">
    <property type="protein sequence ID" value="GAA4248233.1"/>
    <property type="molecule type" value="Genomic_DNA"/>
</dbReference>
<sequence>MQTQTSVRRELLNLRAGDLVEVLSQEEILATLDENGEYESLQFMPEMLQYCGQRLRVYKSAHKACDTLTRTGIRKMENAVHLQGVRCDGGGHGGCQAACMIYWKTAWLRKVADGEPEPSTPKAEAPEDARLLPLITLNARGPRFEDGAERYRCQATELLRSAPEVLPLKNLGQFVTDVRTGNFGVMWTFRAVGVGFYNRFQGVSTKVLPKWARHRGGRHWGFLKGRATGKTPDIRKGLEPGDLVRILTRKEIEPTLNDQLLNRGMGFDSEMARHCGRTARIARRIDHIVDENTGRMIHMKSPCLVLEGVICEGALNANCPRAITPYWREAWLEKIEEGGSDADQSKIPAQRAAE</sequence>
<organism evidence="1 2">
    <name type="scientific">Dactylosporangium darangshiense</name>
    <dbReference type="NCBI Taxonomy" id="579108"/>
    <lineage>
        <taxon>Bacteria</taxon>
        <taxon>Bacillati</taxon>
        <taxon>Actinomycetota</taxon>
        <taxon>Actinomycetes</taxon>
        <taxon>Micromonosporales</taxon>
        <taxon>Micromonosporaceae</taxon>
        <taxon>Dactylosporangium</taxon>
    </lineage>
</organism>
<comment type="caution">
    <text evidence="1">The sequence shown here is derived from an EMBL/GenBank/DDBJ whole genome shotgun (WGS) entry which is preliminary data.</text>
</comment>